<keyword evidence="3 5" id="KW-1133">Transmembrane helix</keyword>
<feature type="transmembrane region" description="Helical" evidence="5">
    <location>
        <begin position="20"/>
        <end position="41"/>
    </location>
</feature>
<evidence type="ECO:0000256" key="2">
    <source>
        <dbReference type="ARBA" id="ARBA00022692"/>
    </source>
</evidence>
<dbReference type="Pfam" id="PF06271">
    <property type="entry name" value="RDD"/>
    <property type="match status" value="1"/>
</dbReference>
<evidence type="ECO:0000259" key="6">
    <source>
        <dbReference type="Pfam" id="PF06271"/>
    </source>
</evidence>
<dbReference type="GO" id="GO:0016020">
    <property type="term" value="C:membrane"/>
    <property type="evidence" value="ECO:0007669"/>
    <property type="project" value="UniProtKB-SubCell"/>
</dbReference>
<dbReference type="RefSeq" id="WP_254159132.1">
    <property type="nucleotide sequence ID" value="NZ_CP100355.1"/>
</dbReference>
<keyword evidence="8" id="KW-1185">Reference proteome</keyword>
<accession>A0A9E7NCK3</accession>
<dbReference type="PANTHER" id="PTHR38480">
    <property type="entry name" value="SLR0254 PROTEIN"/>
    <property type="match status" value="1"/>
</dbReference>
<evidence type="ECO:0000256" key="5">
    <source>
        <dbReference type="SAM" id="Phobius"/>
    </source>
</evidence>
<gene>
    <name evidence="7" type="ORF">NGM29_04105</name>
</gene>
<evidence type="ECO:0000256" key="4">
    <source>
        <dbReference type="ARBA" id="ARBA00023136"/>
    </source>
</evidence>
<evidence type="ECO:0000313" key="8">
    <source>
        <dbReference type="Proteomes" id="UP001056855"/>
    </source>
</evidence>
<dbReference type="Proteomes" id="UP001056855">
    <property type="component" value="Chromosome"/>
</dbReference>
<organism evidence="7 8">
    <name type="scientific">Natronosalvus rutilus</name>
    <dbReference type="NCBI Taxonomy" id="2953753"/>
    <lineage>
        <taxon>Archaea</taxon>
        <taxon>Methanobacteriati</taxon>
        <taxon>Methanobacteriota</taxon>
        <taxon>Stenosarchaea group</taxon>
        <taxon>Halobacteria</taxon>
        <taxon>Halobacteriales</taxon>
        <taxon>Natrialbaceae</taxon>
        <taxon>Natronosalvus</taxon>
    </lineage>
</organism>
<evidence type="ECO:0000256" key="1">
    <source>
        <dbReference type="ARBA" id="ARBA00004141"/>
    </source>
</evidence>
<keyword evidence="4 5" id="KW-0472">Membrane</keyword>
<reference evidence="7" key="1">
    <citation type="submission" date="2022-06" db="EMBL/GenBank/DDBJ databases">
        <title>Diverse halophilic archaea isolated from saline environments.</title>
        <authorList>
            <person name="Cui H.-L."/>
        </authorList>
    </citation>
    <scope>NUCLEOTIDE SEQUENCE</scope>
    <source>
        <strain evidence="7">WLHS1</strain>
    </source>
</reference>
<dbReference type="GeneID" id="73289201"/>
<protein>
    <submittedName>
        <fullName evidence="7">RDD family protein</fullName>
    </submittedName>
</protein>
<dbReference type="KEGG" id="sawl:NGM29_04105"/>
<feature type="transmembrane region" description="Helical" evidence="5">
    <location>
        <begin position="53"/>
        <end position="71"/>
    </location>
</feature>
<keyword evidence="2 5" id="KW-0812">Transmembrane</keyword>
<evidence type="ECO:0000256" key="3">
    <source>
        <dbReference type="ARBA" id="ARBA00022989"/>
    </source>
</evidence>
<name>A0A9E7NCK3_9EURY</name>
<comment type="subcellular location">
    <subcellularLocation>
        <location evidence="1">Membrane</location>
        <topology evidence="1">Multi-pass membrane protein</topology>
    </subcellularLocation>
</comment>
<feature type="transmembrane region" description="Helical" evidence="5">
    <location>
        <begin position="109"/>
        <end position="130"/>
    </location>
</feature>
<evidence type="ECO:0000313" key="7">
    <source>
        <dbReference type="EMBL" id="UTF54470.1"/>
    </source>
</evidence>
<sequence length="150" mass="16088">MDRYPSPDMNERVGVLDRRFEALLIDGILVAVIVGILGYVAGTVFLDGPLGGFGGLLVSLQFGAPVALVLYQTSFEGYFGQTVGKRARGIVVVRKDGTRCTWMSAILRNLLRIIDVLPVFYVVGVISAYATGDHQRIGDLAAKTVVVGAD</sequence>
<dbReference type="InterPro" id="IPR010432">
    <property type="entry name" value="RDD"/>
</dbReference>
<proteinExistence type="predicted"/>
<feature type="domain" description="RDD" evidence="6">
    <location>
        <begin position="16"/>
        <end position="143"/>
    </location>
</feature>
<dbReference type="EMBL" id="CP100355">
    <property type="protein sequence ID" value="UTF54470.1"/>
    <property type="molecule type" value="Genomic_DNA"/>
</dbReference>
<dbReference type="AlphaFoldDB" id="A0A9E7NCK3"/>
<dbReference type="PANTHER" id="PTHR38480:SF1">
    <property type="entry name" value="SLR0254 PROTEIN"/>
    <property type="match status" value="1"/>
</dbReference>